<comment type="caution">
    <text evidence="7">The sequence shown here is derived from an EMBL/GenBank/DDBJ whole genome shotgun (WGS) entry which is preliminary data.</text>
</comment>
<evidence type="ECO:0000256" key="5">
    <source>
        <dbReference type="ARBA" id="ARBA00023136"/>
    </source>
</evidence>
<feature type="transmembrane region" description="Helical" evidence="6">
    <location>
        <begin position="29"/>
        <end position="48"/>
    </location>
</feature>
<keyword evidence="3 6" id="KW-0812">Transmembrane</keyword>
<dbReference type="Proteomes" id="UP000237916">
    <property type="component" value="Unassembled WGS sequence"/>
</dbReference>
<dbReference type="STRING" id="1298594.GCA_001312465_02378"/>
<evidence type="ECO:0000313" key="7">
    <source>
        <dbReference type="EMBL" id="PQL19979.1"/>
    </source>
</evidence>
<keyword evidence="5 6" id="KW-0472">Membrane</keyword>
<dbReference type="RefSeq" id="WP_105090649.1">
    <property type="nucleotide sequence ID" value="NZ_PPDB01000003.1"/>
</dbReference>
<feature type="transmembrane region" description="Helical" evidence="6">
    <location>
        <begin position="114"/>
        <end position="133"/>
    </location>
</feature>
<keyword evidence="8" id="KW-1185">Reference proteome</keyword>
<comment type="subcellular location">
    <subcellularLocation>
        <location evidence="1">Membrane</location>
        <topology evidence="1">Multi-pass membrane protein</topology>
    </subcellularLocation>
</comment>
<reference evidence="7 8" key="1">
    <citation type="submission" date="2018-01" db="EMBL/GenBank/DDBJ databases">
        <title>Draft genome sequences of clinical isolates and type strains of oral Veillonella including Veillonella infantum sp., nov.</title>
        <authorList>
            <person name="Mashima I."/>
            <person name="Liao Y.-C."/>
            <person name="Sabharwal A."/>
            <person name="Haase E.M."/>
            <person name="Nakazawa F."/>
            <person name="Scannapieco F.A."/>
        </authorList>
    </citation>
    <scope>NUCLEOTIDE SEQUENCE [LARGE SCALE GENOMIC DNA]</scope>
    <source>
        <strain evidence="7 8">JCM 15641</strain>
    </source>
</reference>
<dbReference type="CDD" id="cd10432">
    <property type="entry name" value="BI-1-like_bacterial"/>
    <property type="match status" value="1"/>
</dbReference>
<gene>
    <name evidence="7" type="ORF">VEHSUH05_02520</name>
</gene>
<feature type="transmembrane region" description="Helical" evidence="6">
    <location>
        <begin position="145"/>
        <end position="166"/>
    </location>
</feature>
<evidence type="ECO:0000256" key="2">
    <source>
        <dbReference type="ARBA" id="ARBA00010350"/>
    </source>
</evidence>
<dbReference type="GO" id="GO:0005886">
    <property type="term" value="C:plasma membrane"/>
    <property type="evidence" value="ECO:0007669"/>
    <property type="project" value="TreeGrafter"/>
</dbReference>
<protein>
    <submittedName>
        <fullName evidence="7">BAX inhibitor (BI)-1/YccA family protein</fullName>
    </submittedName>
</protein>
<evidence type="ECO:0000256" key="1">
    <source>
        <dbReference type="ARBA" id="ARBA00004141"/>
    </source>
</evidence>
<dbReference type="AlphaFoldDB" id="A0A2S7Z9T3"/>
<evidence type="ECO:0000256" key="4">
    <source>
        <dbReference type="ARBA" id="ARBA00022989"/>
    </source>
</evidence>
<evidence type="ECO:0000256" key="6">
    <source>
        <dbReference type="RuleBase" id="RU004379"/>
    </source>
</evidence>
<dbReference type="PANTHER" id="PTHR23291">
    <property type="entry name" value="BAX INHIBITOR-RELATED"/>
    <property type="match status" value="1"/>
</dbReference>
<accession>A0A2S7Z9T3</accession>
<evidence type="ECO:0000256" key="3">
    <source>
        <dbReference type="ARBA" id="ARBA00022692"/>
    </source>
</evidence>
<sequence>MDQFNTAQPSNIGVAQVEYIVSQRLKGSFLWMIVGLITTIGVGLASLMQPNWLRFTYEHFSIILLVELGVVFLFSARAYSANVMTLRAMFFIYSALNGLTLTLVSLSYNIFEVVIPALIGTLAFFIAFAVVGAMTKRNLSSLTPYVLAALLGMIIVSVVMMVGRYFNVAILSVYSDTVSLILGYVGVVVFSIFTAIDVNRIKNTVTELALTEDESILDRVEIAGALSLYLDFINLFLSLLRIFGNKR</sequence>
<feature type="transmembrane region" description="Helical" evidence="6">
    <location>
        <begin position="178"/>
        <end position="199"/>
    </location>
</feature>
<dbReference type="OrthoDB" id="9793828at2"/>
<organism evidence="7 8">
    <name type="scientific">Veillonella denticariosi JCM 15641</name>
    <dbReference type="NCBI Taxonomy" id="1298594"/>
    <lineage>
        <taxon>Bacteria</taxon>
        <taxon>Bacillati</taxon>
        <taxon>Bacillota</taxon>
        <taxon>Negativicutes</taxon>
        <taxon>Veillonellales</taxon>
        <taxon>Veillonellaceae</taxon>
        <taxon>Veillonella</taxon>
    </lineage>
</organism>
<feature type="transmembrane region" description="Helical" evidence="6">
    <location>
        <begin position="60"/>
        <end position="78"/>
    </location>
</feature>
<proteinExistence type="inferred from homology"/>
<keyword evidence="4 6" id="KW-1133">Transmembrane helix</keyword>
<comment type="similarity">
    <text evidence="2 6">Belongs to the BI1 family.</text>
</comment>
<dbReference type="EMBL" id="PPDB01000003">
    <property type="protein sequence ID" value="PQL19979.1"/>
    <property type="molecule type" value="Genomic_DNA"/>
</dbReference>
<dbReference type="PANTHER" id="PTHR23291:SF50">
    <property type="entry name" value="PROTEIN LIFEGUARD 4"/>
    <property type="match status" value="1"/>
</dbReference>
<name>A0A2S7Z9T3_9FIRM</name>
<dbReference type="Pfam" id="PF01027">
    <property type="entry name" value="Bax1-I"/>
    <property type="match status" value="1"/>
</dbReference>
<dbReference type="InterPro" id="IPR006214">
    <property type="entry name" value="Bax_inhibitor_1-related"/>
</dbReference>
<evidence type="ECO:0000313" key="8">
    <source>
        <dbReference type="Proteomes" id="UP000237916"/>
    </source>
</evidence>
<feature type="transmembrane region" description="Helical" evidence="6">
    <location>
        <begin position="90"/>
        <end position="108"/>
    </location>
</feature>